<evidence type="ECO:0000313" key="1">
    <source>
        <dbReference type="EMBL" id="GKT32460.1"/>
    </source>
</evidence>
<evidence type="ECO:0000313" key="2">
    <source>
        <dbReference type="Proteomes" id="UP001057375"/>
    </source>
</evidence>
<organism evidence="1 2">
    <name type="scientific">Aduncisulcus paluster</name>
    <dbReference type="NCBI Taxonomy" id="2918883"/>
    <lineage>
        <taxon>Eukaryota</taxon>
        <taxon>Metamonada</taxon>
        <taxon>Carpediemonas-like organisms</taxon>
        <taxon>Aduncisulcus</taxon>
    </lineage>
</organism>
<reference evidence="1" key="1">
    <citation type="submission" date="2022-03" db="EMBL/GenBank/DDBJ databases">
        <title>Draft genome sequence of Aduncisulcus paluster, a free-living microaerophilic Fornicata.</title>
        <authorList>
            <person name="Yuyama I."/>
            <person name="Kume K."/>
            <person name="Tamura T."/>
            <person name="Inagaki Y."/>
            <person name="Hashimoto T."/>
        </authorList>
    </citation>
    <scope>NUCLEOTIDE SEQUENCE</scope>
    <source>
        <strain evidence="1">NY0171</strain>
    </source>
</reference>
<sequence>MPDDEELTSLQEEIVYATFAQIEEAIDKRNDALMSDIGALKTLEGRTYFVGREAKFSKGCRSCLLGTGLSAVRKTNKCNLECRFCYNYGVLDDVSPIGENMWEIGGTKFYEKDIDLLFSIHEKPTGVAYV</sequence>
<dbReference type="Proteomes" id="UP001057375">
    <property type="component" value="Unassembled WGS sequence"/>
</dbReference>
<protein>
    <submittedName>
        <fullName evidence="1">Radical SAM protein</fullName>
    </submittedName>
</protein>
<keyword evidence="2" id="KW-1185">Reference proteome</keyword>
<accession>A0ABQ5KIW0</accession>
<name>A0ABQ5KIW0_9EUKA</name>
<dbReference type="EMBL" id="BQXS01002564">
    <property type="protein sequence ID" value="GKT32460.1"/>
    <property type="molecule type" value="Genomic_DNA"/>
</dbReference>
<gene>
    <name evidence="1" type="ORF">ADUPG1_002282</name>
</gene>
<comment type="caution">
    <text evidence="1">The sequence shown here is derived from an EMBL/GenBank/DDBJ whole genome shotgun (WGS) entry which is preliminary data.</text>
</comment>
<proteinExistence type="predicted"/>
<feature type="non-terminal residue" evidence="1">
    <location>
        <position position="130"/>
    </location>
</feature>